<feature type="compositionally biased region" description="Low complexity" evidence="1">
    <location>
        <begin position="28"/>
        <end position="45"/>
    </location>
</feature>
<evidence type="ECO:0000256" key="1">
    <source>
        <dbReference type="SAM" id="MobiDB-lite"/>
    </source>
</evidence>
<keyword evidence="3" id="KW-1185">Reference proteome</keyword>
<dbReference type="SUPFAM" id="SSF53300">
    <property type="entry name" value="vWA-like"/>
    <property type="match status" value="1"/>
</dbReference>
<proteinExistence type="predicted"/>
<evidence type="ECO:0000313" key="2">
    <source>
        <dbReference type="EMBL" id="KAA2238030.1"/>
    </source>
</evidence>
<dbReference type="InterPro" id="IPR010607">
    <property type="entry name" value="DUF1194"/>
</dbReference>
<dbReference type="Pfam" id="PF06707">
    <property type="entry name" value="DUF1194"/>
    <property type="match status" value="1"/>
</dbReference>
<evidence type="ECO:0000313" key="3">
    <source>
        <dbReference type="Proteomes" id="UP000323142"/>
    </source>
</evidence>
<sequence length="316" mass="34212">MGISWRLASNPGGAPRVPCGGASHEPPSRAAGLARPRGRGTLPGANVEGRSVPNLRLLAASLVALWLALPAAPAWADTEVDLALVLAVDVSRSMDTEEQELQREGFVEAFRSALIHEAIARGTLGRIAVTYVEWSGVGQHTVVVPWTLVDGPGTADAFSERLASTPIGRVFSTSISSAIDFSARLLDDSGFEAMRRVIDVSGDGPNNQGRTVTFARDEAVAKGITINGLPLMLKRPTGWGDIENLDQYYQDCVIGGPGSFIVPVRERKQFADAIRTKLVREIADLRDPHPLVQRAQERERMNCLIGEQMRRRNYGP</sequence>
<dbReference type="CDD" id="cd00198">
    <property type="entry name" value="vWFA"/>
    <property type="match status" value="1"/>
</dbReference>
<dbReference type="Gene3D" id="3.40.50.410">
    <property type="entry name" value="von Willebrand factor, type A domain"/>
    <property type="match status" value="1"/>
</dbReference>
<feature type="region of interest" description="Disordered" evidence="1">
    <location>
        <begin position="8"/>
        <end position="45"/>
    </location>
</feature>
<dbReference type="OrthoDB" id="9792179at2"/>
<accession>A0A5B2VHR3</accession>
<reference evidence="2 3" key="2">
    <citation type="submission" date="2019-09" db="EMBL/GenBank/DDBJ databases">
        <authorList>
            <person name="Jin C."/>
        </authorList>
    </citation>
    <scope>NUCLEOTIDE SEQUENCE [LARGE SCALE GENOMIC DNA]</scope>
    <source>
        <strain evidence="2 3">BN140002</strain>
    </source>
</reference>
<reference evidence="2 3" key="1">
    <citation type="submission" date="2019-09" db="EMBL/GenBank/DDBJ databases">
        <title>Salinarimonas rosea gen. nov., sp. nov., a new member of the a-2 subgroup of the Proteobacteria.</title>
        <authorList>
            <person name="Liu J."/>
        </authorList>
    </citation>
    <scope>NUCLEOTIDE SEQUENCE [LARGE SCALE GENOMIC DNA]</scope>
    <source>
        <strain evidence="2 3">BN140002</strain>
    </source>
</reference>
<dbReference type="InterPro" id="IPR036465">
    <property type="entry name" value="vWFA_dom_sf"/>
</dbReference>
<dbReference type="EMBL" id="VUOA01000016">
    <property type="protein sequence ID" value="KAA2238030.1"/>
    <property type="molecule type" value="Genomic_DNA"/>
</dbReference>
<dbReference type="AlphaFoldDB" id="A0A5B2VHR3"/>
<protein>
    <submittedName>
        <fullName evidence="2">DUF1194 domain-containing protein</fullName>
    </submittedName>
</protein>
<dbReference type="Proteomes" id="UP000323142">
    <property type="component" value="Unassembled WGS sequence"/>
</dbReference>
<organism evidence="2 3">
    <name type="scientific">Salinarimonas soli</name>
    <dbReference type="NCBI Taxonomy" id="1638099"/>
    <lineage>
        <taxon>Bacteria</taxon>
        <taxon>Pseudomonadati</taxon>
        <taxon>Pseudomonadota</taxon>
        <taxon>Alphaproteobacteria</taxon>
        <taxon>Hyphomicrobiales</taxon>
        <taxon>Salinarimonadaceae</taxon>
        <taxon>Salinarimonas</taxon>
    </lineage>
</organism>
<gene>
    <name evidence="2" type="ORF">F0L46_07095</name>
</gene>
<name>A0A5B2VHR3_9HYPH</name>
<comment type="caution">
    <text evidence="2">The sequence shown here is derived from an EMBL/GenBank/DDBJ whole genome shotgun (WGS) entry which is preliminary data.</text>
</comment>